<sequence length="272" mass="30681">MNKMMKWMMAAILICGASVFTACSSNDDNPTTPDFNLSEMIIGKWMPAGLDGKPVLTDKKAVYTFVSATKAYMSVSTNPQQGEETVWNDQKELDVAISGNTMILTNQSDEHTTMVEEFCFTAISGSEFTANHKLTVKVDGSVVLSNEGVIRFEKTTADYTEPILGLWECTGLTGIETYNDANARLEFMADGTYRYYRKEEGGQWQAVSTREFQDYFVDGTLLATRWKNQSEEELREWWEIASLADGQMQWTALRQNTDGSTIQQTMTWTKVE</sequence>
<dbReference type="EMBL" id="FRBD01000011">
    <property type="protein sequence ID" value="SHK75381.1"/>
    <property type="molecule type" value="Genomic_DNA"/>
</dbReference>
<feature type="chain" id="PRO_5012184016" description="Lipocalin-like domain-containing protein" evidence="1">
    <location>
        <begin position="23"/>
        <end position="272"/>
    </location>
</feature>
<evidence type="ECO:0000313" key="3">
    <source>
        <dbReference type="Proteomes" id="UP000184130"/>
    </source>
</evidence>
<evidence type="ECO:0000313" key="2">
    <source>
        <dbReference type="EMBL" id="SHK75381.1"/>
    </source>
</evidence>
<dbReference type="PROSITE" id="PS51257">
    <property type="entry name" value="PROKAR_LIPOPROTEIN"/>
    <property type="match status" value="1"/>
</dbReference>
<evidence type="ECO:0000256" key="1">
    <source>
        <dbReference type="SAM" id="SignalP"/>
    </source>
</evidence>
<organism evidence="2 3">
    <name type="scientific">Xylanibacter ruminicola</name>
    <name type="common">Prevotella ruminicola</name>
    <dbReference type="NCBI Taxonomy" id="839"/>
    <lineage>
        <taxon>Bacteria</taxon>
        <taxon>Pseudomonadati</taxon>
        <taxon>Bacteroidota</taxon>
        <taxon>Bacteroidia</taxon>
        <taxon>Bacteroidales</taxon>
        <taxon>Prevotellaceae</taxon>
        <taxon>Xylanibacter</taxon>
    </lineage>
</organism>
<feature type="signal peptide" evidence="1">
    <location>
        <begin position="1"/>
        <end position="22"/>
    </location>
</feature>
<name>A0A1M6V1W5_XYLRU</name>
<reference evidence="2 3" key="1">
    <citation type="submission" date="2016-11" db="EMBL/GenBank/DDBJ databases">
        <authorList>
            <person name="Jaros S."/>
            <person name="Januszkiewicz K."/>
            <person name="Wedrychowicz H."/>
        </authorList>
    </citation>
    <scope>NUCLEOTIDE SEQUENCE [LARGE SCALE GENOMIC DNA]</scope>
    <source>
        <strain evidence="2 3">KHT3</strain>
    </source>
</reference>
<protein>
    <recommendedName>
        <fullName evidence="4">Lipocalin-like domain-containing protein</fullName>
    </recommendedName>
</protein>
<keyword evidence="1" id="KW-0732">Signal</keyword>
<accession>A0A1M6V1W5</accession>
<gene>
    <name evidence="2" type="ORF">SAMN05216463_11177</name>
</gene>
<proteinExistence type="predicted"/>
<evidence type="ECO:0008006" key="4">
    <source>
        <dbReference type="Google" id="ProtNLM"/>
    </source>
</evidence>
<dbReference type="Proteomes" id="UP000184130">
    <property type="component" value="Unassembled WGS sequence"/>
</dbReference>
<dbReference type="AlphaFoldDB" id="A0A1M6V1W5"/>